<dbReference type="Proteomes" id="UP001151760">
    <property type="component" value="Unassembled WGS sequence"/>
</dbReference>
<evidence type="ECO:0000256" key="3">
    <source>
        <dbReference type="ARBA" id="ARBA00022759"/>
    </source>
</evidence>
<feature type="compositionally biased region" description="Polar residues" evidence="10">
    <location>
        <begin position="770"/>
        <end position="786"/>
    </location>
</feature>
<dbReference type="PANTHER" id="PTHR42648:SF11">
    <property type="entry name" value="TRANSPOSON TY4-P GAG-POL POLYPROTEIN"/>
    <property type="match status" value="1"/>
</dbReference>
<dbReference type="InterPro" id="IPR036397">
    <property type="entry name" value="RNaseH_sf"/>
</dbReference>
<evidence type="ECO:0000256" key="4">
    <source>
        <dbReference type="ARBA" id="ARBA00022801"/>
    </source>
</evidence>
<name>A0ABQ5GYL3_9ASTR</name>
<evidence type="ECO:0000259" key="11">
    <source>
        <dbReference type="PROSITE" id="PS50994"/>
    </source>
</evidence>
<protein>
    <submittedName>
        <fullName evidence="12">Retrovirus-related pol polyprotein from transposon TNT 1-94</fullName>
    </submittedName>
</protein>
<dbReference type="PROSITE" id="PS50994">
    <property type="entry name" value="INTEGRASE"/>
    <property type="match status" value="1"/>
</dbReference>
<keyword evidence="7" id="KW-0695">RNA-directed DNA polymerase</keyword>
<reference evidence="12" key="2">
    <citation type="submission" date="2022-01" db="EMBL/GenBank/DDBJ databases">
        <authorList>
            <person name="Yamashiro T."/>
            <person name="Shiraishi A."/>
            <person name="Satake H."/>
            <person name="Nakayama K."/>
        </authorList>
    </citation>
    <scope>NUCLEOTIDE SEQUENCE</scope>
</reference>
<evidence type="ECO:0000256" key="5">
    <source>
        <dbReference type="ARBA" id="ARBA00022842"/>
    </source>
</evidence>
<keyword evidence="5" id="KW-0460">Magnesium</keyword>
<dbReference type="EMBL" id="BQNB010018977">
    <property type="protein sequence ID" value="GJT80291.1"/>
    <property type="molecule type" value="Genomic_DNA"/>
</dbReference>
<evidence type="ECO:0000313" key="13">
    <source>
        <dbReference type="Proteomes" id="UP001151760"/>
    </source>
</evidence>
<accession>A0ABQ5GYL3</accession>
<keyword evidence="1" id="KW-0540">Nuclease</keyword>
<dbReference type="PANTHER" id="PTHR42648">
    <property type="entry name" value="TRANSPOSASE, PUTATIVE-RELATED"/>
    <property type="match status" value="1"/>
</dbReference>
<organism evidence="12 13">
    <name type="scientific">Tanacetum coccineum</name>
    <dbReference type="NCBI Taxonomy" id="301880"/>
    <lineage>
        <taxon>Eukaryota</taxon>
        <taxon>Viridiplantae</taxon>
        <taxon>Streptophyta</taxon>
        <taxon>Embryophyta</taxon>
        <taxon>Tracheophyta</taxon>
        <taxon>Spermatophyta</taxon>
        <taxon>Magnoliopsida</taxon>
        <taxon>eudicotyledons</taxon>
        <taxon>Gunneridae</taxon>
        <taxon>Pentapetalae</taxon>
        <taxon>asterids</taxon>
        <taxon>campanulids</taxon>
        <taxon>Asterales</taxon>
        <taxon>Asteraceae</taxon>
        <taxon>Asteroideae</taxon>
        <taxon>Anthemideae</taxon>
        <taxon>Anthemidinae</taxon>
        <taxon>Tanacetum</taxon>
    </lineage>
</organism>
<feature type="region of interest" description="Disordered" evidence="10">
    <location>
        <begin position="723"/>
        <end position="790"/>
    </location>
</feature>
<dbReference type="InterPro" id="IPR057670">
    <property type="entry name" value="SH3_retrovirus"/>
</dbReference>
<dbReference type="InterPro" id="IPR001584">
    <property type="entry name" value="Integrase_cat-core"/>
</dbReference>
<keyword evidence="6" id="KW-0229">DNA integration</keyword>
<feature type="domain" description="Integrase catalytic" evidence="11">
    <location>
        <begin position="427"/>
        <end position="598"/>
    </location>
</feature>
<dbReference type="SUPFAM" id="SSF53098">
    <property type="entry name" value="Ribonuclease H-like"/>
    <property type="match status" value="1"/>
</dbReference>
<evidence type="ECO:0000256" key="6">
    <source>
        <dbReference type="ARBA" id="ARBA00022908"/>
    </source>
</evidence>
<dbReference type="InterPro" id="IPR039537">
    <property type="entry name" value="Retrotran_Ty1/copia-like"/>
</dbReference>
<comment type="caution">
    <text evidence="12">The sequence shown here is derived from an EMBL/GenBank/DDBJ whole genome shotgun (WGS) entry which is preliminary data.</text>
</comment>
<evidence type="ECO:0000256" key="8">
    <source>
        <dbReference type="ARBA" id="ARBA00022932"/>
    </source>
</evidence>
<evidence type="ECO:0000256" key="9">
    <source>
        <dbReference type="ARBA" id="ARBA00023172"/>
    </source>
</evidence>
<evidence type="ECO:0000256" key="2">
    <source>
        <dbReference type="ARBA" id="ARBA00022723"/>
    </source>
</evidence>
<feature type="compositionally biased region" description="Polar residues" evidence="10">
    <location>
        <begin position="723"/>
        <end position="738"/>
    </location>
</feature>
<keyword evidence="9" id="KW-0233">DNA recombination</keyword>
<evidence type="ECO:0000256" key="7">
    <source>
        <dbReference type="ARBA" id="ARBA00022918"/>
    </source>
</evidence>
<dbReference type="Pfam" id="PF00665">
    <property type="entry name" value="rve"/>
    <property type="match status" value="1"/>
</dbReference>
<gene>
    <name evidence="12" type="ORF">Tco_1054633</name>
</gene>
<dbReference type="InterPro" id="IPR012337">
    <property type="entry name" value="RNaseH-like_sf"/>
</dbReference>
<reference evidence="12" key="1">
    <citation type="journal article" date="2022" name="Int. J. Mol. Sci.">
        <title>Draft Genome of Tanacetum Coccineum: Genomic Comparison of Closely Related Tanacetum-Family Plants.</title>
        <authorList>
            <person name="Yamashiro T."/>
            <person name="Shiraishi A."/>
            <person name="Nakayama K."/>
            <person name="Satake H."/>
        </authorList>
    </citation>
    <scope>NUCLEOTIDE SEQUENCE</scope>
</reference>
<keyword evidence="8" id="KW-0808">Transferase</keyword>
<keyword evidence="4" id="KW-0378">Hydrolase</keyword>
<dbReference type="Gene3D" id="3.30.420.10">
    <property type="entry name" value="Ribonuclease H-like superfamily/Ribonuclease H"/>
    <property type="match status" value="1"/>
</dbReference>
<keyword evidence="8" id="KW-0239">DNA-directed DNA polymerase</keyword>
<keyword evidence="8" id="KW-0548">Nucleotidyltransferase</keyword>
<sequence length="816" mass="92864">MKMVVTTLGQVDSNDFLNCKRENRKWLIKAPEDGPYVFRNITLIGSTIPRLQEEEYLQGDDLLYYDVEMELMNMISSSIPNEYLQSVDSCKRPRKFKPLLNELLDYFDGFQNLFQRDLKEMKDAFEQNDVYLDEIVKAKRFCLKINFVGAIRAENQNLLDTISELKAIMKNGENGKSVNTKFDKTHGSQSMQVTTLVLTRTKVEDSHVKTSGLDVFKNEAKKEAVYVRKNKQTDNTFSKVVSNKENTRFSEKGQIQSKTLDTTSVASKSKIDEASASKARDKVSSKNGLNHQLFCGQPVAQKPTSYTNPSNTKPLVSVKKMESQIAPVSIAYDGDRSLLRNFVEKFMGTVRFGNDNFAAITGYGDYIHGNIHYVHVILLKVGCVSSSTLVMQVTLHIEILAMQFKCGKVHLCSACERGKSKKASHPLKLVPSDHSKLELLHMDLCGPMRAASINGKKYILVIVDDYYRYTWVYFLHSKDETPEILKKFIAQAPLNYKAKVCKIRTDNGTEFKIATLKAHYEKLGIMQQFSTARTPQQNGVVERRNRTLVEAARTMLIFSRLPEFLWAEAVATAWFTQNQSIINTRHNKTPYELLRGRKPNVEYFHVFGSLCYPINDRDDLGKMKPKADIGVFIGYSEISRGFRIYNRRTKKIMETINVKFDELTTMDSEHDCLEPELQRIINHNSSAETMNTPSKEDLDNLFSPMYEEYFVKKFLDTPINSAAQPTQIHEDSPSTSSIIVDEHDDPPIVTTSDEQTSPISLTEADDFNQEDSANFDGNSQFVSYNPPSHEEIESSTTALEPSNVQNFHQVQPSTHI</sequence>
<keyword evidence="3" id="KW-0255">Endonuclease</keyword>
<evidence type="ECO:0000256" key="1">
    <source>
        <dbReference type="ARBA" id="ARBA00022722"/>
    </source>
</evidence>
<proteinExistence type="predicted"/>
<evidence type="ECO:0000313" key="12">
    <source>
        <dbReference type="EMBL" id="GJT80291.1"/>
    </source>
</evidence>
<keyword evidence="13" id="KW-1185">Reference proteome</keyword>
<keyword evidence="2" id="KW-0479">Metal-binding</keyword>
<evidence type="ECO:0000256" key="10">
    <source>
        <dbReference type="SAM" id="MobiDB-lite"/>
    </source>
</evidence>
<feature type="compositionally biased region" description="Polar residues" evidence="10">
    <location>
        <begin position="749"/>
        <end position="760"/>
    </location>
</feature>
<dbReference type="Pfam" id="PF25597">
    <property type="entry name" value="SH3_retrovirus"/>
    <property type="match status" value="1"/>
</dbReference>